<evidence type="ECO:0000313" key="5">
    <source>
        <dbReference type="Proteomes" id="UP000238413"/>
    </source>
</evidence>
<keyword evidence="2" id="KW-0479">Metal-binding</keyword>
<protein>
    <submittedName>
        <fullName evidence="4">Cytochrome P450</fullName>
    </submittedName>
</protein>
<dbReference type="PANTHER" id="PTHR46696">
    <property type="entry name" value="P450, PUTATIVE (EUROFUNG)-RELATED"/>
    <property type="match status" value="1"/>
</dbReference>
<keyword evidence="5" id="KW-1185">Reference proteome</keyword>
<reference evidence="4 5" key="1">
    <citation type="submission" date="2018-02" db="EMBL/GenBank/DDBJ databases">
        <title>Complete genome sequence of Streptomyces dengpaensis, the producer of angucyclines.</title>
        <authorList>
            <person name="Yumei L."/>
        </authorList>
    </citation>
    <scope>NUCLEOTIDE SEQUENCE [LARGE SCALE GENOMIC DNA]</scope>
    <source>
        <strain evidence="4 5">XZHG99</strain>
    </source>
</reference>
<evidence type="ECO:0000256" key="2">
    <source>
        <dbReference type="RuleBase" id="RU000461"/>
    </source>
</evidence>
<gene>
    <name evidence="4" type="ORF">C4B68_01290</name>
</gene>
<evidence type="ECO:0000256" key="1">
    <source>
        <dbReference type="ARBA" id="ARBA00010617"/>
    </source>
</evidence>
<comment type="similarity">
    <text evidence="1 2">Belongs to the cytochrome P450 family.</text>
</comment>
<name>A0ABM6SJ61_9ACTN</name>
<dbReference type="InterPro" id="IPR002397">
    <property type="entry name" value="Cyt_P450_B"/>
</dbReference>
<accession>A0ABM6SJ61</accession>
<feature type="compositionally biased region" description="Low complexity" evidence="3">
    <location>
        <begin position="42"/>
        <end position="52"/>
    </location>
</feature>
<organism evidence="4 5">
    <name type="scientific">Streptomyces dengpaensis</name>
    <dbReference type="NCBI Taxonomy" id="2049881"/>
    <lineage>
        <taxon>Bacteria</taxon>
        <taxon>Bacillati</taxon>
        <taxon>Actinomycetota</taxon>
        <taxon>Actinomycetes</taxon>
        <taxon>Kitasatosporales</taxon>
        <taxon>Streptomycetaceae</taxon>
        <taxon>Streptomyces</taxon>
    </lineage>
</organism>
<keyword evidence="2" id="KW-0503">Monooxygenase</keyword>
<dbReference type="InterPro" id="IPR001128">
    <property type="entry name" value="Cyt_P450"/>
</dbReference>
<dbReference type="PROSITE" id="PS00086">
    <property type="entry name" value="CYTOCHROME_P450"/>
    <property type="match status" value="1"/>
</dbReference>
<dbReference type="PRINTS" id="PR00359">
    <property type="entry name" value="BP450"/>
</dbReference>
<dbReference type="PANTHER" id="PTHR46696:SF6">
    <property type="entry name" value="P450, PUTATIVE (EUROFUNG)-RELATED"/>
    <property type="match status" value="1"/>
</dbReference>
<sequence>MDVDDQLGSYRRDRPGPIAGSGSGSGSGSGVEGAYGNGCPYSGARAGSTGAAGQAGGADSGTEDFDSHDPALAENPFPAYARLRSRCPVSWSRAWGGFWVATRHAEVSEAGRDGVFRTGHVLADGTLQGVTIPPLGQTGRLVPLEEDAPRNLKFRKLLSSFYSAGKVRERMPELRRLAQESVDAVISEGACDLVTALTLRVPGVVTMRDLGLPDDRWFEIDSLVHQALLAAPHDLAGARDHAQRITMALVEELDVRREYGTDTTDRSLFPLLLAGRVDGEPVSDEDILSMLYLILLGIDPVSSLTATALLHLAEHPSLRARLIADPALISRAADEYLRWMSPVQGTGRTVAEHVELGGRTLRAGERVFVSWASANRDEAVFADPDTVDLDRDISGHLAFGAGSHYCLGASLVRALFTVMLEEVLTRIPDYRVSNRGAVTWFPDITSFYGVTSLPIRFTPRSG</sequence>
<proteinExistence type="inferred from homology"/>
<feature type="region of interest" description="Disordered" evidence="3">
    <location>
        <begin position="1"/>
        <end position="71"/>
    </location>
</feature>
<dbReference type="Proteomes" id="UP000238413">
    <property type="component" value="Chromosome"/>
</dbReference>
<evidence type="ECO:0000256" key="3">
    <source>
        <dbReference type="SAM" id="MobiDB-lite"/>
    </source>
</evidence>
<evidence type="ECO:0000313" key="4">
    <source>
        <dbReference type="EMBL" id="AVH54682.1"/>
    </source>
</evidence>
<dbReference type="InterPro" id="IPR036396">
    <property type="entry name" value="Cyt_P450_sf"/>
</dbReference>
<feature type="compositionally biased region" description="Gly residues" evidence="3">
    <location>
        <begin position="19"/>
        <end position="36"/>
    </location>
</feature>
<dbReference type="InterPro" id="IPR017972">
    <property type="entry name" value="Cyt_P450_CS"/>
</dbReference>
<dbReference type="EMBL" id="CP026652">
    <property type="protein sequence ID" value="AVH54682.1"/>
    <property type="molecule type" value="Genomic_DNA"/>
</dbReference>
<keyword evidence="2" id="KW-0349">Heme</keyword>
<dbReference type="Pfam" id="PF00067">
    <property type="entry name" value="p450"/>
    <property type="match status" value="1"/>
</dbReference>
<keyword evidence="2" id="KW-0560">Oxidoreductase</keyword>
<dbReference type="Gene3D" id="1.10.630.10">
    <property type="entry name" value="Cytochrome P450"/>
    <property type="match status" value="1"/>
</dbReference>
<dbReference type="SUPFAM" id="SSF48264">
    <property type="entry name" value="Cytochrome P450"/>
    <property type="match status" value="1"/>
</dbReference>
<keyword evidence="2" id="KW-0408">Iron</keyword>